<evidence type="ECO:0000256" key="3">
    <source>
        <dbReference type="ARBA" id="ARBA00022679"/>
    </source>
</evidence>
<keyword evidence="3" id="KW-0808">Transferase</keyword>
<dbReference type="PANTHER" id="PTHR24361">
    <property type="entry name" value="MITOGEN-ACTIVATED KINASE KINASE KINASE"/>
    <property type="match status" value="1"/>
</dbReference>
<proteinExistence type="predicted"/>
<dbReference type="GO" id="GO:0004674">
    <property type="term" value="F:protein serine/threonine kinase activity"/>
    <property type="evidence" value="ECO:0007669"/>
    <property type="project" value="UniProtKB-KW"/>
</dbReference>
<keyword evidence="6" id="KW-0067">ATP-binding</keyword>
<name>A0A3M7MA92_9PLEO</name>
<comment type="catalytic activity">
    <reaction evidence="8">
        <text>L-seryl-[protein] + ATP = O-phospho-L-seryl-[protein] + ADP + H(+)</text>
        <dbReference type="Rhea" id="RHEA:17989"/>
        <dbReference type="Rhea" id="RHEA-COMP:9863"/>
        <dbReference type="Rhea" id="RHEA-COMP:11604"/>
        <dbReference type="ChEBI" id="CHEBI:15378"/>
        <dbReference type="ChEBI" id="CHEBI:29999"/>
        <dbReference type="ChEBI" id="CHEBI:30616"/>
        <dbReference type="ChEBI" id="CHEBI:83421"/>
        <dbReference type="ChEBI" id="CHEBI:456216"/>
        <dbReference type="EC" id="2.7.11.1"/>
    </reaction>
</comment>
<comment type="catalytic activity">
    <reaction evidence="7">
        <text>L-threonyl-[protein] + ATP = O-phospho-L-threonyl-[protein] + ADP + H(+)</text>
        <dbReference type="Rhea" id="RHEA:46608"/>
        <dbReference type="Rhea" id="RHEA-COMP:11060"/>
        <dbReference type="Rhea" id="RHEA-COMP:11605"/>
        <dbReference type="ChEBI" id="CHEBI:15378"/>
        <dbReference type="ChEBI" id="CHEBI:30013"/>
        <dbReference type="ChEBI" id="CHEBI:30616"/>
        <dbReference type="ChEBI" id="CHEBI:61977"/>
        <dbReference type="ChEBI" id="CHEBI:456216"/>
        <dbReference type="EC" id="2.7.11.1"/>
    </reaction>
</comment>
<dbReference type="EC" id="2.7.11.1" evidence="1"/>
<dbReference type="GO" id="GO:0005524">
    <property type="term" value="F:ATP binding"/>
    <property type="evidence" value="ECO:0007669"/>
    <property type="project" value="UniProtKB-KW"/>
</dbReference>
<protein>
    <recommendedName>
        <fullName evidence="1">non-specific serine/threonine protein kinase</fullName>
        <ecNumber evidence="1">2.7.11.1</ecNumber>
    </recommendedName>
</protein>
<dbReference type="OrthoDB" id="1668230at2759"/>
<gene>
    <name evidence="10" type="ORF">GMOD_00006553</name>
</gene>
<sequence>MSNDSEPTVTHYSQYYPQGVKRVLTSGGSAFIGEIDDSTVFKYSLAPGVEVNRLEAERKILEIVGRHERIIALKGFSEEGIYLERAVNGTIADYILDPDRSPSLRQRLLWCRELAEAIVWIHARRVLHCDIQPTNVLLDEELHIKLSDFQGRHLSENGEILLDGWACESCRFSCPRDDAFDADITTDLFALGCTIYFIMVGHAVFPDIINGEDDWHEKVEHRFVTKQFPQDQHACSTVTLKCWQKEYQNAAEIVRDLVALEEQYQIEEAK</sequence>
<evidence type="ECO:0000256" key="2">
    <source>
        <dbReference type="ARBA" id="ARBA00022527"/>
    </source>
</evidence>
<dbReference type="AlphaFoldDB" id="A0A3M7MA92"/>
<evidence type="ECO:0000256" key="5">
    <source>
        <dbReference type="ARBA" id="ARBA00022777"/>
    </source>
</evidence>
<keyword evidence="4" id="KW-0547">Nucleotide-binding</keyword>
<dbReference type="GO" id="GO:0005737">
    <property type="term" value="C:cytoplasm"/>
    <property type="evidence" value="ECO:0007669"/>
    <property type="project" value="TreeGrafter"/>
</dbReference>
<evidence type="ECO:0000256" key="7">
    <source>
        <dbReference type="ARBA" id="ARBA00047899"/>
    </source>
</evidence>
<keyword evidence="11" id="KW-1185">Reference proteome</keyword>
<evidence type="ECO:0000313" key="11">
    <source>
        <dbReference type="Proteomes" id="UP000265663"/>
    </source>
</evidence>
<dbReference type="InterPro" id="IPR000719">
    <property type="entry name" value="Prot_kinase_dom"/>
</dbReference>
<feature type="domain" description="Protein kinase" evidence="9">
    <location>
        <begin position="1"/>
        <end position="270"/>
    </location>
</feature>
<accession>A0A3M7MA92</accession>
<evidence type="ECO:0000256" key="8">
    <source>
        <dbReference type="ARBA" id="ARBA00048679"/>
    </source>
</evidence>
<dbReference type="Proteomes" id="UP000265663">
    <property type="component" value="Unassembled WGS sequence"/>
</dbReference>
<reference evidence="10 11" key="1">
    <citation type="journal article" date="2014" name="PLoS ONE">
        <title>De novo Genome Assembly of the Fungal Plant Pathogen Pyrenophora semeniperda.</title>
        <authorList>
            <person name="Soliai M.M."/>
            <person name="Meyer S.E."/>
            <person name="Udall J.A."/>
            <person name="Elzinga D.E."/>
            <person name="Hermansen R.A."/>
            <person name="Bodily P.M."/>
            <person name="Hart A.A."/>
            <person name="Coleman C.E."/>
        </authorList>
    </citation>
    <scope>NUCLEOTIDE SEQUENCE [LARGE SCALE GENOMIC DNA]</scope>
    <source>
        <strain evidence="10 11">CCB06</strain>
        <tissue evidence="10">Mycelium</tissue>
    </source>
</reference>
<dbReference type="PANTHER" id="PTHR24361:SF433">
    <property type="entry name" value="PROTEIN KINASE DOMAIN-CONTAINING PROTEIN"/>
    <property type="match status" value="1"/>
</dbReference>
<evidence type="ECO:0000259" key="9">
    <source>
        <dbReference type="PROSITE" id="PS50011"/>
    </source>
</evidence>
<dbReference type="SUPFAM" id="SSF56112">
    <property type="entry name" value="Protein kinase-like (PK-like)"/>
    <property type="match status" value="1"/>
</dbReference>
<dbReference type="PROSITE" id="PS50011">
    <property type="entry name" value="PROTEIN_KINASE_DOM"/>
    <property type="match status" value="1"/>
</dbReference>
<organism evidence="10 11">
    <name type="scientific">Pyrenophora seminiperda CCB06</name>
    <dbReference type="NCBI Taxonomy" id="1302712"/>
    <lineage>
        <taxon>Eukaryota</taxon>
        <taxon>Fungi</taxon>
        <taxon>Dikarya</taxon>
        <taxon>Ascomycota</taxon>
        <taxon>Pezizomycotina</taxon>
        <taxon>Dothideomycetes</taxon>
        <taxon>Pleosporomycetidae</taxon>
        <taxon>Pleosporales</taxon>
        <taxon>Pleosporineae</taxon>
        <taxon>Pleosporaceae</taxon>
        <taxon>Pyrenophora</taxon>
    </lineage>
</organism>
<dbReference type="Pfam" id="PF00069">
    <property type="entry name" value="Pkinase"/>
    <property type="match status" value="1"/>
</dbReference>
<dbReference type="Gene3D" id="1.10.510.10">
    <property type="entry name" value="Transferase(Phosphotransferase) domain 1"/>
    <property type="match status" value="1"/>
</dbReference>
<dbReference type="EMBL" id="KE747827">
    <property type="protein sequence ID" value="RMZ71443.1"/>
    <property type="molecule type" value="Genomic_DNA"/>
</dbReference>
<evidence type="ECO:0000256" key="6">
    <source>
        <dbReference type="ARBA" id="ARBA00022840"/>
    </source>
</evidence>
<evidence type="ECO:0000256" key="4">
    <source>
        <dbReference type="ARBA" id="ARBA00022741"/>
    </source>
</evidence>
<keyword evidence="2" id="KW-0723">Serine/threonine-protein kinase</keyword>
<keyword evidence="5 10" id="KW-0418">Kinase</keyword>
<evidence type="ECO:0000256" key="1">
    <source>
        <dbReference type="ARBA" id="ARBA00012513"/>
    </source>
</evidence>
<dbReference type="InterPro" id="IPR011009">
    <property type="entry name" value="Kinase-like_dom_sf"/>
</dbReference>
<dbReference type="InterPro" id="IPR053235">
    <property type="entry name" value="Ser_Thr_kinase"/>
</dbReference>
<evidence type="ECO:0000313" key="10">
    <source>
        <dbReference type="EMBL" id="RMZ71443.1"/>
    </source>
</evidence>